<organism evidence="2 3">
    <name type="scientific">Algibacter pectinivorans</name>
    <dbReference type="NCBI Taxonomy" id="870482"/>
    <lineage>
        <taxon>Bacteria</taxon>
        <taxon>Pseudomonadati</taxon>
        <taxon>Bacteroidota</taxon>
        <taxon>Flavobacteriia</taxon>
        <taxon>Flavobacteriales</taxon>
        <taxon>Flavobacteriaceae</taxon>
        <taxon>Algibacter</taxon>
    </lineage>
</organism>
<dbReference type="RefSeq" id="WP_092849943.1">
    <property type="nucleotide sequence ID" value="NZ_FOMI01000003.1"/>
</dbReference>
<name>A0A1I1NYE4_9FLAO</name>
<dbReference type="InterPro" id="IPR050834">
    <property type="entry name" value="Glycosyltransf_2"/>
</dbReference>
<reference evidence="3" key="1">
    <citation type="submission" date="2016-10" db="EMBL/GenBank/DDBJ databases">
        <authorList>
            <person name="Varghese N."/>
            <person name="Submissions S."/>
        </authorList>
    </citation>
    <scope>NUCLEOTIDE SEQUENCE [LARGE SCALE GENOMIC DNA]</scope>
    <source>
        <strain evidence="3">DSM 25730</strain>
    </source>
</reference>
<dbReference type="SUPFAM" id="SSF53448">
    <property type="entry name" value="Nucleotide-diphospho-sugar transferases"/>
    <property type="match status" value="1"/>
</dbReference>
<evidence type="ECO:0000313" key="2">
    <source>
        <dbReference type="EMBL" id="SFD02567.1"/>
    </source>
</evidence>
<keyword evidence="3" id="KW-1185">Reference proteome</keyword>
<dbReference type="Gene3D" id="3.90.550.10">
    <property type="entry name" value="Spore Coat Polysaccharide Biosynthesis Protein SpsA, Chain A"/>
    <property type="match status" value="1"/>
</dbReference>
<dbReference type="InterPro" id="IPR001173">
    <property type="entry name" value="Glyco_trans_2-like"/>
</dbReference>
<dbReference type="PANTHER" id="PTHR43685:SF2">
    <property type="entry name" value="GLYCOSYLTRANSFERASE 2-LIKE DOMAIN-CONTAINING PROTEIN"/>
    <property type="match status" value="1"/>
</dbReference>
<dbReference type="Proteomes" id="UP000199439">
    <property type="component" value="Unassembled WGS sequence"/>
</dbReference>
<dbReference type="EMBL" id="FOMI01000003">
    <property type="protein sequence ID" value="SFD02567.1"/>
    <property type="molecule type" value="Genomic_DNA"/>
</dbReference>
<gene>
    <name evidence="2" type="ORF">SAMN04487987_10321</name>
</gene>
<dbReference type="InterPro" id="IPR029044">
    <property type="entry name" value="Nucleotide-diphossugar_trans"/>
</dbReference>
<dbReference type="AlphaFoldDB" id="A0A1I1NYE4"/>
<sequence>MKSNTTVIIPCYNDGKYIIEALNSVLSQTLKAEKIIIIDDGSDVETKKILNNINIENVEVIFQNNKGVCVARNIGIDLAKTDYILNLDADDYFEATFLEKAVSILNNNLDIGVVGCYYKILKNNRLDPNVVKPVGGSVKNLLVNNNAINCSLYRKVCWNKVLGYDENMKEGYEDWDFWISILKHGWDMHILKEPLFVYRIKQNSRDIVAFKEHHMKLKLYLFEKHKQVYLDNFESYFNQVTYINYKLKLNNLKSTNTKASKIGNAILAPIRFLKIKIFK</sequence>
<dbReference type="STRING" id="870482.SAMN04487987_10321"/>
<evidence type="ECO:0000259" key="1">
    <source>
        <dbReference type="Pfam" id="PF00535"/>
    </source>
</evidence>
<dbReference type="PANTHER" id="PTHR43685">
    <property type="entry name" value="GLYCOSYLTRANSFERASE"/>
    <property type="match status" value="1"/>
</dbReference>
<evidence type="ECO:0000313" key="3">
    <source>
        <dbReference type="Proteomes" id="UP000199439"/>
    </source>
</evidence>
<dbReference type="CDD" id="cd00761">
    <property type="entry name" value="Glyco_tranf_GTA_type"/>
    <property type="match status" value="1"/>
</dbReference>
<dbReference type="OrthoDB" id="597270at2"/>
<proteinExistence type="predicted"/>
<protein>
    <recommendedName>
        <fullName evidence="1">Glycosyltransferase 2-like domain-containing protein</fullName>
    </recommendedName>
</protein>
<accession>A0A1I1NYE4</accession>
<dbReference type="Pfam" id="PF00535">
    <property type="entry name" value="Glycos_transf_2"/>
    <property type="match status" value="1"/>
</dbReference>
<feature type="domain" description="Glycosyltransferase 2-like" evidence="1">
    <location>
        <begin position="6"/>
        <end position="130"/>
    </location>
</feature>